<dbReference type="KEGG" id="hte:Hydth_0624"/>
<evidence type="ECO:0000313" key="9">
    <source>
        <dbReference type="Proteomes" id="UP000002574"/>
    </source>
</evidence>
<dbReference type="STRING" id="608538.HTH_0626"/>
<protein>
    <submittedName>
        <fullName evidence="8">DNA repair protein</fullName>
    </submittedName>
</protein>
<evidence type="ECO:0000256" key="3">
    <source>
        <dbReference type="ARBA" id="ARBA00022801"/>
    </source>
</evidence>
<dbReference type="Pfam" id="PF04002">
    <property type="entry name" value="RadC"/>
    <property type="match status" value="1"/>
</dbReference>
<dbReference type="NCBIfam" id="TIGR00608">
    <property type="entry name" value="radc"/>
    <property type="match status" value="1"/>
</dbReference>
<dbReference type="CDD" id="cd08071">
    <property type="entry name" value="MPN_DUF2466"/>
    <property type="match status" value="1"/>
</dbReference>
<name>D3DGY6_HYDTT</name>
<proteinExistence type="inferred from homology"/>
<dbReference type="EMBL" id="AP011112">
    <property type="protein sequence ID" value="BAI69088.1"/>
    <property type="molecule type" value="Genomic_DNA"/>
</dbReference>
<feature type="domain" description="MPN" evidence="7">
    <location>
        <begin position="103"/>
        <end position="224"/>
    </location>
</feature>
<dbReference type="RefSeq" id="WP_012963270.1">
    <property type="nucleotide sequence ID" value="NC_013799.1"/>
</dbReference>
<gene>
    <name evidence="8" type="primary">radC</name>
    <name evidence="8" type="ordered locus">HTH_0626</name>
</gene>
<dbReference type="AlphaFoldDB" id="D3DGY6"/>
<comment type="similarity">
    <text evidence="6">Belongs to the UPF0758 family.</text>
</comment>
<dbReference type="InterPro" id="IPR037518">
    <property type="entry name" value="MPN"/>
</dbReference>
<sequence length="225" mass="25452">MYKSKRLKDIPKELRPREKIKSLGSQSLSDEELLALVLGSGTKEEDVLSLSRRIIKLGWERLKSMSVNELIKEIKGIGEAKACQIKALIELSRRMYEPHAHTVINSPEDVYNLLKDKMDNRREHLWALYLTPSNTLIEYDLVAVGRLNSVFADPKDILYGAVRSVCHSIILAHTHPGGEPKPSKADIDFTQRVKKACEILGFELLDHIIITKKGYFSMREGGVVS</sequence>
<keyword evidence="5" id="KW-0482">Metalloprotease</keyword>
<keyword evidence="1" id="KW-0645">Protease</keyword>
<dbReference type="InterPro" id="IPR046778">
    <property type="entry name" value="UPF0758_N"/>
</dbReference>
<dbReference type="OrthoDB" id="9804482at2"/>
<dbReference type="eggNOG" id="COG2003">
    <property type="taxonomic scope" value="Bacteria"/>
</dbReference>
<accession>D3DGY6</accession>
<dbReference type="SUPFAM" id="SSF102712">
    <property type="entry name" value="JAB1/MPN domain"/>
    <property type="match status" value="1"/>
</dbReference>
<dbReference type="InterPro" id="IPR025657">
    <property type="entry name" value="RadC_JAB"/>
</dbReference>
<keyword evidence="2" id="KW-0479">Metal-binding</keyword>
<evidence type="ECO:0000256" key="2">
    <source>
        <dbReference type="ARBA" id="ARBA00022723"/>
    </source>
</evidence>
<dbReference type="Pfam" id="PF20582">
    <property type="entry name" value="UPF0758_N"/>
    <property type="match status" value="1"/>
</dbReference>
<dbReference type="KEGG" id="hth:HTH_0626"/>
<dbReference type="GO" id="GO:0008237">
    <property type="term" value="F:metallopeptidase activity"/>
    <property type="evidence" value="ECO:0007669"/>
    <property type="project" value="UniProtKB-KW"/>
</dbReference>
<dbReference type="PANTHER" id="PTHR30471">
    <property type="entry name" value="DNA REPAIR PROTEIN RADC"/>
    <property type="match status" value="1"/>
</dbReference>
<evidence type="ECO:0000256" key="1">
    <source>
        <dbReference type="ARBA" id="ARBA00022670"/>
    </source>
</evidence>
<keyword evidence="9" id="KW-1185">Reference proteome</keyword>
<reference evidence="8 9" key="1">
    <citation type="journal article" date="2010" name="J. Bacteriol.">
        <title>Complete genome sequence of the thermophilic, obligately chemolithoautotrophic hydrogen-oxidizing bacterium Hydrogenobacter thermophilus TK-6.</title>
        <authorList>
            <person name="Arai H."/>
            <person name="Kanbe H."/>
            <person name="Ishii M."/>
            <person name="Igarashi Y."/>
        </authorList>
    </citation>
    <scope>NUCLEOTIDE SEQUENCE [LARGE SCALE GENOMIC DNA]</scope>
    <source>
        <strain evidence="9">DSM 6534 / IAM 12695 / TK-6 [Tokyo]</strain>
    </source>
</reference>
<dbReference type="GO" id="GO:0046872">
    <property type="term" value="F:metal ion binding"/>
    <property type="evidence" value="ECO:0007669"/>
    <property type="project" value="UniProtKB-KW"/>
</dbReference>
<dbReference type="PROSITE" id="PS50249">
    <property type="entry name" value="MPN"/>
    <property type="match status" value="1"/>
</dbReference>
<organism evidence="8 9">
    <name type="scientific">Hydrogenobacter thermophilus (strain DSM 6534 / IAM 12695 / TK-6)</name>
    <dbReference type="NCBI Taxonomy" id="608538"/>
    <lineage>
        <taxon>Bacteria</taxon>
        <taxon>Pseudomonadati</taxon>
        <taxon>Aquificota</taxon>
        <taxon>Aquificia</taxon>
        <taxon>Aquificales</taxon>
        <taxon>Aquificaceae</taxon>
        <taxon>Hydrogenobacter</taxon>
    </lineage>
</organism>
<evidence type="ECO:0000313" key="8">
    <source>
        <dbReference type="EMBL" id="BAI69088.1"/>
    </source>
</evidence>
<dbReference type="GO" id="GO:0006508">
    <property type="term" value="P:proteolysis"/>
    <property type="evidence" value="ECO:0007669"/>
    <property type="project" value="UniProtKB-KW"/>
</dbReference>
<keyword evidence="3" id="KW-0378">Hydrolase</keyword>
<keyword evidence="4" id="KW-0862">Zinc</keyword>
<dbReference type="PANTHER" id="PTHR30471:SF3">
    <property type="entry name" value="UPF0758 PROTEIN YEES-RELATED"/>
    <property type="match status" value="1"/>
</dbReference>
<evidence type="ECO:0000256" key="5">
    <source>
        <dbReference type="ARBA" id="ARBA00023049"/>
    </source>
</evidence>
<dbReference type="InterPro" id="IPR001405">
    <property type="entry name" value="UPF0758"/>
</dbReference>
<evidence type="ECO:0000256" key="4">
    <source>
        <dbReference type="ARBA" id="ARBA00022833"/>
    </source>
</evidence>
<dbReference type="Gene3D" id="3.40.140.10">
    <property type="entry name" value="Cytidine Deaminase, domain 2"/>
    <property type="match status" value="1"/>
</dbReference>
<evidence type="ECO:0000256" key="6">
    <source>
        <dbReference type="RuleBase" id="RU003797"/>
    </source>
</evidence>
<dbReference type="Proteomes" id="UP000002574">
    <property type="component" value="Chromosome"/>
</dbReference>
<evidence type="ECO:0000259" key="7">
    <source>
        <dbReference type="PROSITE" id="PS50249"/>
    </source>
</evidence>
<dbReference type="NCBIfam" id="NF000642">
    <property type="entry name" value="PRK00024.1"/>
    <property type="match status" value="1"/>
</dbReference>